<dbReference type="Proteomes" id="UP001560685">
    <property type="component" value="Unassembled WGS sequence"/>
</dbReference>
<evidence type="ECO:0000256" key="5">
    <source>
        <dbReference type="ARBA" id="ARBA00023136"/>
    </source>
</evidence>
<comment type="function">
    <text evidence="6">HflC and HflK could regulate a protease.</text>
</comment>
<evidence type="ECO:0000256" key="4">
    <source>
        <dbReference type="ARBA" id="ARBA00022989"/>
    </source>
</evidence>
<dbReference type="GO" id="GO:0008233">
    <property type="term" value="F:peptidase activity"/>
    <property type="evidence" value="ECO:0007669"/>
    <property type="project" value="UniProtKB-KW"/>
</dbReference>
<evidence type="ECO:0000256" key="1">
    <source>
        <dbReference type="ARBA" id="ARBA00004167"/>
    </source>
</evidence>
<dbReference type="SUPFAM" id="SSF117892">
    <property type="entry name" value="Band 7/SPFH domain"/>
    <property type="match status" value="1"/>
</dbReference>
<gene>
    <name evidence="8" type="primary">hflC</name>
    <name evidence="8" type="ORF">ABFZ84_00760</name>
</gene>
<keyword evidence="5" id="KW-0472">Membrane</keyword>
<evidence type="ECO:0000313" key="9">
    <source>
        <dbReference type="Proteomes" id="UP001560685"/>
    </source>
</evidence>
<keyword evidence="3" id="KW-0812">Transmembrane</keyword>
<dbReference type="InterPro" id="IPR010200">
    <property type="entry name" value="HflC"/>
</dbReference>
<name>A0ABV3Z1D2_9PROT</name>
<proteinExistence type="inferred from homology"/>
<dbReference type="PANTHER" id="PTHR42911">
    <property type="entry name" value="MODULATOR OF FTSH PROTEASE HFLC"/>
    <property type="match status" value="1"/>
</dbReference>
<dbReference type="CDD" id="cd03405">
    <property type="entry name" value="SPFH_HflC"/>
    <property type="match status" value="1"/>
</dbReference>
<sequence length="294" mass="33399">MNKLPLPLIGVAVLALLIVVVNSAFIVPETHSALVFRFGEPKNQYTEAGLKFKVPFAESVNFIDKRNRNLEQGQTEIIARNQERLIVDAFARYRIIDPLRFYQSVRTEKVGEDRVGSQLENSMRAVLGSVTVDEIISERRSELMGRIQEQLSESARPLGVEIIDVKIRRADLPQTNSEAVFQRMIAERRQLAQQYRSEGSEKANQIKAQADRQVIEIKAAAEEEAQKIRGAADGERNAVFAEAYDKDAEFFAFYRSLQAYEAALKKDDQMGDTTILLSPESEFFRYFNSLDGKR</sequence>
<dbReference type="EMBL" id="JBEHZE010000001">
    <property type="protein sequence ID" value="MEX6632067.1"/>
    <property type="molecule type" value="Genomic_DNA"/>
</dbReference>
<keyword evidence="8" id="KW-0645">Protease</keyword>
<reference evidence="8 9" key="1">
    <citation type="submission" date="2024-05" db="EMBL/GenBank/DDBJ databases">
        <title>Three bacterial strains, DH-69, EH-24, and ECK-19 isolated from coastal sediments.</title>
        <authorList>
            <person name="Ye Y.-Q."/>
            <person name="Du Z.-J."/>
        </authorList>
    </citation>
    <scope>NUCLEOTIDE SEQUENCE [LARGE SCALE GENOMIC DNA]</scope>
    <source>
        <strain evidence="8 9">ECK-19</strain>
    </source>
</reference>
<dbReference type="Pfam" id="PF01145">
    <property type="entry name" value="Band_7"/>
    <property type="match status" value="1"/>
</dbReference>
<evidence type="ECO:0000256" key="3">
    <source>
        <dbReference type="ARBA" id="ARBA00022692"/>
    </source>
</evidence>
<dbReference type="SMART" id="SM00244">
    <property type="entry name" value="PHB"/>
    <property type="match status" value="1"/>
</dbReference>
<evidence type="ECO:0000313" key="8">
    <source>
        <dbReference type="EMBL" id="MEX6632067.1"/>
    </source>
</evidence>
<accession>A0ABV3Z1D2</accession>
<comment type="caution">
    <text evidence="8">The sequence shown here is derived from an EMBL/GenBank/DDBJ whole genome shotgun (WGS) entry which is preliminary data.</text>
</comment>
<keyword evidence="8" id="KW-0378">Hydrolase</keyword>
<feature type="domain" description="Band 7" evidence="7">
    <location>
        <begin position="22"/>
        <end position="184"/>
    </location>
</feature>
<dbReference type="InterPro" id="IPR036013">
    <property type="entry name" value="Band_7/SPFH_dom_sf"/>
</dbReference>
<comment type="subcellular location">
    <subcellularLocation>
        <location evidence="1">Membrane</location>
        <topology evidence="1">Single-pass membrane protein</topology>
    </subcellularLocation>
</comment>
<evidence type="ECO:0000259" key="7">
    <source>
        <dbReference type="SMART" id="SM00244"/>
    </source>
</evidence>
<keyword evidence="4" id="KW-1133">Transmembrane helix</keyword>
<evidence type="ECO:0000256" key="6">
    <source>
        <dbReference type="PIRNR" id="PIRNR005651"/>
    </source>
</evidence>
<dbReference type="GO" id="GO:0006508">
    <property type="term" value="P:proteolysis"/>
    <property type="evidence" value="ECO:0007669"/>
    <property type="project" value="UniProtKB-KW"/>
</dbReference>
<dbReference type="PANTHER" id="PTHR42911:SF1">
    <property type="entry name" value="MODULATOR OF FTSH PROTEASE HFLC"/>
    <property type="match status" value="1"/>
</dbReference>
<organism evidence="8 9">
    <name type="scientific">Hyphococcus lacteus</name>
    <dbReference type="NCBI Taxonomy" id="3143536"/>
    <lineage>
        <taxon>Bacteria</taxon>
        <taxon>Pseudomonadati</taxon>
        <taxon>Pseudomonadota</taxon>
        <taxon>Alphaproteobacteria</taxon>
        <taxon>Parvularculales</taxon>
        <taxon>Parvularculaceae</taxon>
        <taxon>Hyphococcus</taxon>
    </lineage>
</organism>
<protein>
    <recommendedName>
        <fullName evidence="6">Protein HflC</fullName>
    </recommendedName>
</protein>
<dbReference type="InterPro" id="IPR001107">
    <property type="entry name" value="Band_7"/>
</dbReference>
<dbReference type="PIRSF" id="PIRSF005651">
    <property type="entry name" value="HflC"/>
    <property type="match status" value="1"/>
</dbReference>
<dbReference type="NCBIfam" id="TIGR01932">
    <property type="entry name" value="hflC"/>
    <property type="match status" value="1"/>
</dbReference>
<dbReference type="Gene3D" id="3.30.479.30">
    <property type="entry name" value="Band 7 domain"/>
    <property type="match status" value="1"/>
</dbReference>
<keyword evidence="9" id="KW-1185">Reference proteome</keyword>
<evidence type="ECO:0000256" key="2">
    <source>
        <dbReference type="ARBA" id="ARBA00007862"/>
    </source>
</evidence>
<comment type="similarity">
    <text evidence="2 6">Belongs to the band 7/mec-2 family. HflC subfamily.</text>
</comment>
<dbReference type="RefSeq" id="WP_369311779.1">
    <property type="nucleotide sequence ID" value="NZ_JBEHZE010000001.1"/>
</dbReference>